<evidence type="ECO:0000256" key="2">
    <source>
        <dbReference type="ARBA" id="ARBA00022741"/>
    </source>
</evidence>
<dbReference type="PROSITE" id="PS00211">
    <property type="entry name" value="ABC_TRANSPORTER_1"/>
    <property type="match status" value="1"/>
</dbReference>
<name>A0A9D0YZ85_9FIRM</name>
<dbReference type="SUPFAM" id="SSF52540">
    <property type="entry name" value="P-loop containing nucleoside triphosphate hydrolases"/>
    <property type="match status" value="1"/>
</dbReference>
<evidence type="ECO:0000259" key="4">
    <source>
        <dbReference type="PROSITE" id="PS50893"/>
    </source>
</evidence>
<evidence type="ECO:0000256" key="1">
    <source>
        <dbReference type="ARBA" id="ARBA00022448"/>
    </source>
</evidence>
<gene>
    <name evidence="5" type="ORF">IAC85_03025</name>
</gene>
<dbReference type="GO" id="GO:0005524">
    <property type="term" value="F:ATP binding"/>
    <property type="evidence" value="ECO:0007669"/>
    <property type="project" value="UniProtKB-KW"/>
</dbReference>
<dbReference type="PANTHER" id="PTHR42939">
    <property type="entry name" value="ABC TRANSPORTER ATP-BINDING PROTEIN ALBC-RELATED"/>
    <property type="match status" value="1"/>
</dbReference>
<dbReference type="EMBL" id="DVFU01000061">
    <property type="protein sequence ID" value="HIQ64692.1"/>
    <property type="molecule type" value="Genomic_DNA"/>
</dbReference>
<proteinExistence type="predicted"/>
<accession>A0A9D0YZ85</accession>
<dbReference type="Gene3D" id="3.40.50.300">
    <property type="entry name" value="P-loop containing nucleotide triphosphate hydrolases"/>
    <property type="match status" value="1"/>
</dbReference>
<evidence type="ECO:0000313" key="5">
    <source>
        <dbReference type="EMBL" id="HIQ64692.1"/>
    </source>
</evidence>
<dbReference type="PANTHER" id="PTHR42939:SF3">
    <property type="entry name" value="ABC TRANSPORTER ATP-BINDING COMPONENT"/>
    <property type="match status" value="1"/>
</dbReference>
<reference evidence="5" key="1">
    <citation type="submission" date="2020-10" db="EMBL/GenBank/DDBJ databases">
        <authorList>
            <person name="Gilroy R."/>
        </authorList>
    </citation>
    <scope>NUCLEOTIDE SEQUENCE</scope>
    <source>
        <strain evidence="5">CHK165-10780</strain>
    </source>
</reference>
<dbReference type="AlphaFoldDB" id="A0A9D0YZ85"/>
<comment type="caution">
    <text evidence="5">The sequence shown here is derived from an EMBL/GenBank/DDBJ whole genome shotgun (WGS) entry which is preliminary data.</text>
</comment>
<keyword evidence="2" id="KW-0547">Nucleotide-binding</keyword>
<keyword evidence="1" id="KW-0813">Transport</keyword>
<dbReference type="InterPro" id="IPR003593">
    <property type="entry name" value="AAA+_ATPase"/>
</dbReference>
<keyword evidence="3 5" id="KW-0067">ATP-binding</keyword>
<reference evidence="5" key="2">
    <citation type="journal article" date="2021" name="PeerJ">
        <title>Extensive microbial diversity within the chicken gut microbiome revealed by metagenomics and culture.</title>
        <authorList>
            <person name="Gilroy R."/>
            <person name="Ravi A."/>
            <person name="Getino M."/>
            <person name="Pursley I."/>
            <person name="Horton D.L."/>
            <person name="Alikhan N.F."/>
            <person name="Baker D."/>
            <person name="Gharbi K."/>
            <person name="Hall N."/>
            <person name="Watson M."/>
            <person name="Adriaenssens E.M."/>
            <person name="Foster-Nyarko E."/>
            <person name="Jarju S."/>
            <person name="Secka A."/>
            <person name="Antonio M."/>
            <person name="Oren A."/>
            <person name="Chaudhuri R.R."/>
            <person name="La Ragione R."/>
            <person name="Hildebrand F."/>
            <person name="Pallen M.J."/>
        </authorList>
    </citation>
    <scope>NUCLEOTIDE SEQUENCE</scope>
    <source>
        <strain evidence="5">CHK165-10780</strain>
    </source>
</reference>
<protein>
    <submittedName>
        <fullName evidence="5">ABC transporter ATP-binding protein</fullName>
    </submittedName>
</protein>
<sequence>MKNTIELKHVSKEYPGFHLKDVSFCIPAGTIVGLVGENGAGKTTTIQAILNSIHFGGEIQIFGKDNRVAEKEIKQDLGVVLDDSFLSEYLSAKGVGAILKMMYANWDEKKYDTYLKKFKLPSSKLIKSYSSGMKMKLKIAAALSHCPKLLVLDEPTSGLDPIVRNEILDIFRDYILEDESRSILLSSHITTDLESIADYIVFLHEGEIVFQLPTSDLLEKYGILKCSEKEFEQIQKEDVIRYQKRKYQYEVLISDKQKMRKKYPFAVIDKATIDEIMLFYVKGEK</sequence>
<evidence type="ECO:0000313" key="6">
    <source>
        <dbReference type="Proteomes" id="UP000886725"/>
    </source>
</evidence>
<dbReference type="InterPro" id="IPR017871">
    <property type="entry name" value="ABC_transporter-like_CS"/>
</dbReference>
<dbReference type="PROSITE" id="PS50893">
    <property type="entry name" value="ABC_TRANSPORTER_2"/>
    <property type="match status" value="1"/>
</dbReference>
<dbReference type="Pfam" id="PF00005">
    <property type="entry name" value="ABC_tran"/>
    <property type="match status" value="1"/>
</dbReference>
<evidence type="ECO:0000256" key="3">
    <source>
        <dbReference type="ARBA" id="ARBA00022840"/>
    </source>
</evidence>
<organism evidence="5 6">
    <name type="scientific">Candidatus Faecenecus gallistercoris</name>
    <dbReference type="NCBI Taxonomy" id="2840793"/>
    <lineage>
        <taxon>Bacteria</taxon>
        <taxon>Bacillati</taxon>
        <taxon>Bacillota</taxon>
        <taxon>Bacillota incertae sedis</taxon>
        <taxon>Candidatus Faecenecus</taxon>
    </lineage>
</organism>
<dbReference type="InterPro" id="IPR003439">
    <property type="entry name" value="ABC_transporter-like_ATP-bd"/>
</dbReference>
<dbReference type="CDD" id="cd03230">
    <property type="entry name" value="ABC_DR_subfamily_A"/>
    <property type="match status" value="1"/>
</dbReference>
<dbReference type="GO" id="GO:0016887">
    <property type="term" value="F:ATP hydrolysis activity"/>
    <property type="evidence" value="ECO:0007669"/>
    <property type="project" value="InterPro"/>
</dbReference>
<dbReference type="SMART" id="SM00382">
    <property type="entry name" value="AAA"/>
    <property type="match status" value="1"/>
</dbReference>
<dbReference type="InterPro" id="IPR027417">
    <property type="entry name" value="P-loop_NTPase"/>
</dbReference>
<dbReference type="InterPro" id="IPR051782">
    <property type="entry name" value="ABC_Transporter_VariousFunc"/>
</dbReference>
<feature type="domain" description="ABC transporter" evidence="4">
    <location>
        <begin position="5"/>
        <end position="230"/>
    </location>
</feature>
<dbReference type="Proteomes" id="UP000886725">
    <property type="component" value="Unassembled WGS sequence"/>
</dbReference>